<sequence length="336" mass="37070">MIDAGPVTAEVLDPRTDPEPSYWGDLRSRAGLRADWAWSVLRVQSWSDRCPHLVTVLHGDDGPVGVVNAGWLGLPGRWRGFLPVGAKPRLGALHVRGPGSSAVPGWWVPGGVRTLLDYQRTMRAELGAGCLGAVLRQVTPAELSELDDRVLLSRLTEPIWRVDTAEMSDVDDWLRTLDKKRRSNLRVIGRKLADRVAVTIGPADSSTPAEITELLRGNNAKYQGVLHNPVPQLTGYVEELTSQADVVTFRYTDPDSGRLLGIGILMDHPELPVWRTWAMVPVEEGGVRDLYFLHITRLIEWVTAHRRPALLLGKGKGRLKSSVGATSIEQYAALVR</sequence>
<evidence type="ECO:0000313" key="1">
    <source>
        <dbReference type="EMBL" id="MFC5289543.1"/>
    </source>
</evidence>
<dbReference type="Proteomes" id="UP001596157">
    <property type="component" value="Unassembled WGS sequence"/>
</dbReference>
<comment type="caution">
    <text evidence="1">The sequence shown here is derived from an EMBL/GenBank/DDBJ whole genome shotgun (WGS) entry which is preliminary data.</text>
</comment>
<protein>
    <submittedName>
        <fullName evidence="1">GNAT family N-acetyltransferase</fullName>
    </submittedName>
</protein>
<name>A0ABW0ET30_9PSEU</name>
<dbReference type="EMBL" id="JBHSKF010000011">
    <property type="protein sequence ID" value="MFC5289543.1"/>
    <property type="molecule type" value="Genomic_DNA"/>
</dbReference>
<gene>
    <name evidence="1" type="ORF">ACFPM7_21020</name>
</gene>
<dbReference type="RefSeq" id="WP_378249388.1">
    <property type="nucleotide sequence ID" value="NZ_JBHSKF010000011.1"/>
</dbReference>
<proteinExistence type="predicted"/>
<reference evidence="2" key="1">
    <citation type="journal article" date="2019" name="Int. J. Syst. Evol. Microbiol.">
        <title>The Global Catalogue of Microorganisms (GCM) 10K type strain sequencing project: providing services to taxonomists for standard genome sequencing and annotation.</title>
        <authorList>
            <consortium name="The Broad Institute Genomics Platform"/>
            <consortium name="The Broad Institute Genome Sequencing Center for Infectious Disease"/>
            <person name="Wu L."/>
            <person name="Ma J."/>
        </authorList>
    </citation>
    <scope>NUCLEOTIDE SEQUENCE [LARGE SCALE GENOMIC DNA]</scope>
    <source>
        <strain evidence="2">CCUG 59778</strain>
    </source>
</reference>
<organism evidence="1 2">
    <name type="scientific">Actinokineospora guangxiensis</name>
    <dbReference type="NCBI Taxonomy" id="1490288"/>
    <lineage>
        <taxon>Bacteria</taxon>
        <taxon>Bacillati</taxon>
        <taxon>Actinomycetota</taxon>
        <taxon>Actinomycetes</taxon>
        <taxon>Pseudonocardiales</taxon>
        <taxon>Pseudonocardiaceae</taxon>
        <taxon>Actinokineospora</taxon>
    </lineage>
</organism>
<accession>A0ABW0ET30</accession>
<keyword evidence="2" id="KW-1185">Reference proteome</keyword>
<evidence type="ECO:0000313" key="2">
    <source>
        <dbReference type="Proteomes" id="UP001596157"/>
    </source>
</evidence>